<organism evidence="2 3">
    <name type="scientific">Pleurodeles waltl</name>
    <name type="common">Iberian ribbed newt</name>
    <dbReference type="NCBI Taxonomy" id="8319"/>
    <lineage>
        <taxon>Eukaryota</taxon>
        <taxon>Metazoa</taxon>
        <taxon>Chordata</taxon>
        <taxon>Craniata</taxon>
        <taxon>Vertebrata</taxon>
        <taxon>Euteleostomi</taxon>
        <taxon>Amphibia</taxon>
        <taxon>Batrachia</taxon>
        <taxon>Caudata</taxon>
        <taxon>Salamandroidea</taxon>
        <taxon>Salamandridae</taxon>
        <taxon>Pleurodelinae</taxon>
        <taxon>Pleurodeles</taxon>
    </lineage>
</organism>
<name>A0AAV7SYU8_PLEWA</name>
<accession>A0AAV7SYU8</accession>
<dbReference type="Proteomes" id="UP001066276">
    <property type="component" value="Chromosome 4_1"/>
</dbReference>
<feature type="compositionally biased region" description="Basic and acidic residues" evidence="1">
    <location>
        <begin position="38"/>
        <end position="66"/>
    </location>
</feature>
<feature type="region of interest" description="Disordered" evidence="1">
    <location>
        <begin position="156"/>
        <end position="188"/>
    </location>
</feature>
<reference evidence="2" key="1">
    <citation type="journal article" date="2022" name="bioRxiv">
        <title>Sequencing and chromosome-scale assembly of the giantPleurodeles waltlgenome.</title>
        <authorList>
            <person name="Brown T."/>
            <person name="Elewa A."/>
            <person name="Iarovenko S."/>
            <person name="Subramanian E."/>
            <person name="Araus A.J."/>
            <person name="Petzold A."/>
            <person name="Susuki M."/>
            <person name="Suzuki K.-i.T."/>
            <person name="Hayashi T."/>
            <person name="Toyoda A."/>
            <person name="Oliveira C."/>
            <person name="Osipova E."/>
            <person name="Leigh N.D."/>
            <person name="Simon A."/>
            <person name="Yun M.H."/>
        </authorList>
    </citation>
    <scope>NUCLEOTIDE SEQUENCE</scope>
    <source>
        <strain evidence="2">20211129_DDA</strain>
        <tissue evidence="2">Liver</tissue>
    </source>
</reference>
<dbReference type="EMBL" id="JANPWB010000007">
    <property type="protein sequence ID" value="KAJ1169318.1"/>
    <property type="molecule type" value="Genomic_DNA"/>
</dbReference>
<evidence type="ECO:0000313" key="3">
    <source>
        <dbReference type="Proteomes" id="UP001066276"/>
    </source>
</evidence>
<gene>
    <name evidence="2" type="ORF">NDU88_001211</name>
</gene>
<protein>
    <submittedName>
        <fullName evidence="2">Uncharacterized protein</fullName>
    </submittedName>
</protein>
<evidence type="ECO:0000256" key="1">
    <source>
        <dbReference type="SAM" id="MobiDB-lite"/>
    </source>
</evidence>
<dbReference type="AlphaFoldDB" id="A0AAV7SYU8"/>
<comment type="caution">
    <text evidence="2">The sequence shown here is derived from an EMBL/GenBank/DDBJ whole genome shotgun (WGS) entry which is preliminary data.</text>
</comment>
<sequence>MTCSFSCTLHVGAIDDNTLEPKSKMKRSFQCARHARATGREVKQEPRHVDAKLDTKTGKEEQKGDQTLKGTSRKRVRPRKENFYTSKKINMAQETQTEHAYITIDSEAEESINKDTGGTTDVLEDLKRLHLKINKMPKPKAQEDKEQEEALEWVVISEPSSDISTEIREEEGAPATGGHQEVQHPALE</sequence>
<proteinExistence type="predicted"/>
<evidence type="ECO:0000313" key="2">
    <source>
        <dbReference type="EMBL" id="KAJ1169318.1"/>
    </source>
</evidence>
<feature type="region of interest" description="Disordered" evidence="1">
    <location>
        <begin position="35"/>
        <end position="81"/>
    </location>
</feature>
<keyword evidence="3" id="KW-1185">Reference proteome</keyword>